<dbReference type="Gene3D" id="2.40.30.160">
    <property type="match status" value="1"/>
</dbReference>
<dbReference type="InterPro" id="IPR045179">
    <property type="entry name" value="YgfZ/GcvT"/>
</dbReference>
<dbReference type="Gene3D" id="3.30.70.1400">
    <property type="entry name" value="Aminomethyltransferase beta-barrel domains"/>
    <property type="match status" value="1"/>
</dbReference>
<dbReference type="PANTHER" id="PTHR22602">
    <property type="entry name" value="TRANSFERASE CAF17, MITOCHONDRIAL-RELATED"/>
    <property type="match status" value="1"/>
</dbReference>
<accession>A0AAJ4MNQ5</accession>
<reference evidence="1 2" key="1">
    <citation type="submission" date="2021-03" db="EMBL/GenBank/DDBJ databases">
        <title>Draft genome sequence of Janthinobacterium sp. strain PLB02 isolated from infected primmorphs (Lubomirskia baicalensis).</title>
        <authorList>
            <person name="Chernogor L.I."/>
            <person name="Belikov S.I."/>
            <person name="Petrushin I.S."/>
        </authorList>
    </citation>
    <scope>NUCLEOTIDE SEQUENCE [LARGE SCALE GENOMIC DNA]</scope>
    <source>
        <strain evidence="1 2">PLB02</strain>
    </source>
</reference>
<dbReference type="EMBL" id="CP071520">
    <property type="protein sequence ID" value="QSX94285.1"/>
    <property type="molecule type" value="Genomic_DNA"/>
</dbReference>
<dbReference type="GO" id="GO:0016226">
    <property type="term" value="P:iron-sulfur cluster assembly"/>
    <property type="evidence" value="ECO:0007669"/>
    <property type="project" value="TreeGrafter"/>
</dbReference>
<organism evidence="1 2">
    <name type="scientific">Janthinobacterium lividum</name>
    <dbReference type="NCBI Taxonomy" id="29581"/>
    <lineage>
        <taxon>Bacteria</taxon>
        <taxon>Pseudomonadati</taxon>
        <taxon>Pseudomonadota</taxon>
        <taxon>Betaproteobacteria</taxon>
        <taxon>Burkholderiales</taxon>
        <taxon>Oxalobacteraceae</taxon>
        <taxon>Janthinobacterium</taxon>
    </lineage>
</organism>
<dbReference type="AlphaFoldDB" id="A0AAJ4MNQ5"/>
<dbReference type="NCBIfam" id="TIGR03317">
    <property type="entry name" value="ygfZ_signature"/>
    <property type="match status" value="1"/>
</dbReference>
<gene>
    <name evidence="1" type="ORF">J3P46_16180</name>
</gene>
<dbReference type="Gene3D" id="3.30.70.1630">
    <property type="match status" value="1"/>
</dbReference>
<dbReference type="SUPFAM" id="SSF103025">
    <property type="entry name" value="Folate-binding domain"/>
    <property type="match status" value="1"/>
</dbReference>
<name>A0AAJ4MNQ5_9BURK</name>
<evidence type="ECO:0000313" key="2">
    <source>
        <dbReference type="Proteomes" id="UP000662821"/>
    </source>
</evidence>
<dbReference type="Proteomes" id="UP000662821">
    <property type="component" value="Chromosome"/>
</dbReference>
<evidence type="ECO:0000313" key="1">
    <source>
        <dbReference type="EMBL" id="QSX94285.1"/>
    </source>
</evidence>
<proteinExistence type="predicted"/>
<dbReference type="PANTHER" id="PTHR22602:SF0">
    <property type="entry name" value="TRANSFERASE CAF17, MITOCHONDRIAL-RELATED"/>
    <property type="match status" value="1"/>
</dbReference>
<dbReference type="InterPro" id="IPR017703">
    <property type="entry name" value="YgfZ/GCV_T_CS"/>
</dbReference>
<protein>
    <submittedName>
        <fullName evidence="1">Folate-binding protein YgfZ</fullName>
    </submittedName>
</protein>
<dbReference type="RefSeq" id="WP_151095416.1">
    <property type="nucleotide sequence ID" value="NZ_CP071520.1"/>
</dbReference>
<sequence length="371" mass="39472">MEIMNNWNQFLTAQGARPVAIDGAPDGTAPITAVPIHDFGQSLTVPQLQEGFVAAITDQGLIGLSGDDAASFLHGQLTNDVEHLNQEQVRLAGYCTPKGRLLASFLMWRNATTIYLQLPRAIQPAIQKRLQMFVLRAKAKLHDASLDETNQVVLGLGGKQASAALSGWFPALPATPFSKVEHASGTLLRVADAFGSARYEWLTSAATARDAWPQLAQTLAKGGIDAWRLSEIHAGIPQITAATQEQFVPQMINFELLGGVNFKKGCYPGQEIVARSQYLGKLKRRTTLVSIADPSVVAGGELFAVSDPEQPCGMVVNAAPNGDGGIDALVEMKLGAIEEGASAAGAVRYGSAQGAHVQFLSMPYVLDALDL</sequence>